<dbReference type="InterPro" id="IPR051130">
    <property type="entry name" value="Mito_struct-func_regulator"/>
</dbReference>
<dbReference type="AlphaFoldDB" id="A0AAN7ZGA2"/>
<protein>
    <recommendedName>
        <fullName evidence="2">ABC1 atypical kinase-like domain-containing protein</fullName>
    </recommendedName>
</protein>
<keyword evidence="4" id="KW-1185">Reference proteome</keyword>
<dbReference type="InterPro" id="IPR045307">
    <property type="entry name" value="ADCK1_dom"/>
</dbReference>
<dbReference type="PANTHER" id="PTHR43173">
    <property type="entry name" value="ABC1 FAMILY PROTEIN"/>
    <property type="match status" value="1"/>
</dbReference>
<evidence type="ECO:0000256" key="1">
    <source>
        <dbReference type="ARBA" id="ARBA00009670"/>
    </source>
</evidence>
<dbReference type="InterPro" id="IPR004147">
    <property type="entry name" value="ABC1_dom"/>
</dbReference>
<dbReference type="EMBL" id="JAVRBK010000006">
    <property type="protein sequence ID" value="KAK5642572.1"/>
    <property type="molecule type" value="Genomic_DNA"/>
</dbReference>
<accession>A0AAN7ZGA2</accession>
<organism evidence="3 4">
    <name type="scientific">Pyrocoelia pectoralis</name>
    <dbReference type="NCBI Taxonomy" id="417401"/>
    <lineage>
        <taxon>Eukaryota</taxon>
        <taxon>Metazoa</taxon>
        <taxon>Ecdysozoa</taxon>
        <taxon>Arthropoda</taxon>
        <taxon>Hexapoda</taxon>
        <taxon>Insecta</taxon>
        <taxon>Pterygota</taxon>
        <taxon>Neoptera</taxon>
        <taxon>Endopterygota</taxon>
        <taxon>Coleoptera</taxon>
        <taxon>Polyphaga</taxon>
        <taxon>Elateriformia</taxon>
        <taxon>Elateroidea</taxon>
        <taxon>Lampyridae</taxon>
        <taxon>Lampyrinae</taxon>
        <taxon>Pyrocoelia</taxon>
    </lineage>
</organism>
<proteinExistence type="inferred from homology"/>
<dbReference type="SUPFAM" id="SSF56112">
    <property type="entry name" value="Protein kinase-like (PK-like)"/>
    <property type="match status" value="1"/>
</dbReference>
<evidence type="ECO:0000313" key="4">
    <source>
        <dbReference type="Proteomes" id="UP001329430"/>
    </source>
</evidence>
<dbReference type="InterPro" id="IPR011009">
    <property type="entry name" value="Kinase-like_dom_sf"/>
</dbReference>
<feature type="domain" description="ABC1 atypical kinase-like" evidence="2">
    <location>
        <begin position="98"/>
        <end position="343"/>
    </location>
</feature>
<dbReference type="PANTHER" id="PTHR43173:SF28">
    <property type="entry name" value="AARF DOMAIN CONTAINING KINASE 5"/>
    <property type="match status" value="1"/>
</dbReference>
<dbReference type="Proteomes" id="UP001329430">
    <property type="component" value="Chromosome 6"/>
</dbReference>
<gene>
    <name evidence="3" type="ORF">RI129_008739</name>
</gene>
<dbReference type="Pfam" id="PF03109">
    <property type="entry name" value="ABC1"/>
    <property type="match status" value="1"/>
</dbReference>
<comment type="similarity">
    <text evidence="1">Belongs to the protein kinase superfamily. ADCK protein kinase family.</text>
</comment>
<name>A0AAN7ZGA2_9COLE</name>
<reference evidence="3 4" key="1">
    <citation type="journal article" date="2024" name="Insects">
        <title>An Improved Chromosome-Level Genome Assembly of the Firefly Pyrocoelia pectoralis.</title>
        <authorList>
            <person name="Fu X."/>
            <person name="Meyer-Rochow V.B."/>
            <person name="Ballantyne L."/>
            <person name="Zhu X."/>
        </authorList>
    </citation>
    <scope>NUCLEOTIDE SEQUENCE [LARGE SCALE GENOMIC DNA]</scope>
    <source>
        <strain evidence="3">XCY_ONT2</strain>
    </source>
</reference>
<evidence type="ECO:0000259" key="2">
    <source>
        <dbReference type="Pfam" id="PF03109"/>
    </source>
</evidence>
<evidence type="ECO:0000313" key="3">
    <source>
        <dbReference type="EMBL" id="KAK5642572.1"/>
    </source>
</evidence>
<dbReference type="CDD" id="cd13969">
    <property type="entry name" value="ADCK1-like"/>
    <property type="match status" value="1"/>
</dbReference>
<comment type="caution">
    <text evidence="3">The sequence shown here is derived from an EMBL/GenBank/DDBJ whole genome shotgun (WGS) entry which is preliminary data.</text>
</comment>
<sequence length="497" mass="57663">MRITYFFVGETKKNFMYDLVFRSMKIGLIISFDYTFSQLGLNESAPNYNVMIGRIHQRAADRLLNGCLINGGSYIKLGQGLVCMNHILPPQYTETLKQLQDKCLKRKPDEVHTLFLEDFKKTPTDMFKDFDDVPIAAASLAQVYKATTKDNNRVAVKVQYIDLQKRFDSDISTIEFILNIIGLLHPSFNFKWVLNDLKDSLRQELDFINEGHNSEKCARDLSHLKYVYVPKVYWDLCSSRVLVTEYIDGYKISEVDKLINEGFNLVDINKKLFRTFGEQIFQTGFVHADPHSGNVIIRKNGKETELVLLDHGLYETISEKDRMSLSCMWKAIVLQDLNKMKKYSNELGVEDYAMFAEILTQTPLKRSNFKLTTKVTEEDIKYMKEFAANRFDMVMSVLKHMPPSLLLILRNLNTIRSIAQEHGNPIDRYEVLARCATKRAFANTHSIFSKINNIPTMMYFEIKLLKNKINRWLFTVLLKILHILGRAVDTTALERYL</sequence>